<dbReference type="CDD" id="cd13440">
    <property type="entry name" value="CamS_repeat_2"/>
    <property type="match status" value="1"/>
</dbReference>
<protein>
    <submittedName>
        <fullName evidence="2">CamS family sex pheromone protein</fullName>
    </submittedName>
</protein>
<name>A0A679ICC8_9ENTE</name>
<gene>
    <name evidence="2" type="ORF">EsVE80_13220</name>
</gene>
<dbReference type="EMBL" id="AP022822">
    <property type="protein sequence ID" value="BCA85799.1"/>
    <property type="molecule type" value="Genomic_DNA"/>
</dbReference>
<dbReference type="KEGG" id="esg:EsVE80_13220"/>
<sequence>MKIKSLFLASALLVLLTGCGNLDKGVSNVDNGGKTEGGNMTTGRIDRSEYQAVIKDGRYKTSAARELNATKLNSGYNQDNFETGLLRLSHQTFSPDKYFFQEGQKLDYDTIEKWLERNSDENNQGLNPADNNQPIIFQQLMEQDFLKEDGKTLAGMSLGFAFNSVYYGNDSQTVISRDELMANARKTINAVLTRVRKMDGMKNIPIVVGIFEQASKEDINGGSYIYTAVSKNGDTTIADFKSVNENYLALPVAADSKNSATQDGMSTKFNSFQSAVQNFFPNLIGVTGEIYYVDEQAEKLTINIETKYYSKTEITSFTQYVGKQVESIFDSVNGNIEVQINSVEGPQAFVAKKPDQKEIISYIFN</sequence>
<dbReference type="RefSeq" id="WP_173103034.1">
    <property type="nucleotide sequence ID" value="NZ_AP022822.1"/>
</dbReference>
<dbReference type="PIRSF" id="PIRSF012509">
    <property type="entry name" value="CamS"/>
    <property type="match status" value="1"/>
</dbReference>
<dbReference type="AlphaFoldDB" id="A0A679ICC8"/>
<keyword evidence="3" id="KW-1185">Reference proteome</keyword>
<feature type="signal peptide" evidence="1">
    <location>
        <begin position="1"/>
        <end position="20"/>
    </location>
</feature>
<keyword evidence="1" id="KW-0732">Signal</keyword>
<dbReference type="Proteomes" id="UP000502998">
    <property type="component" value="Chromosome"/>
</dbReference>
<reference evidence="2 3" key="1">
    <citation type="submission" date="2020-02" db="EMBL/GenBank/DDBJ databases">
        <title>Characterization of vanA genotype vancomycin-resistant Enterococcus saigonensis VE80.</title>
        <authorList>
            <person name="Harada T."/>
            <person name="Motooka D."/>
            <person name="Nakamura S."/>
            <person name="Yamamoto Y."/>
            <person name="Kawahara R."/>
            <person name="Kawatsu K."/>
        </authorList>
    </citation>
    <scope>NUCLEOTIDE SEQUENCE [LARGE SCALE GENOMIC DNA]</scope>
    <source>
        <strain evidence="2 3">VE80</strain>
    </source>
</reference>
<proteinExistence type="predicted"/>
<feature type="chain" id="PRO_5039150106" evidence="1">
    <location>
        <begin position="21"/>
        <end position="365"/>
    </location>
</feature>
<evidence type="ECO:0000256" key="1">
    <source>
        <dbReference type="SAM" id="SignalP"/>
    </source>
</evidence>
<evidence type="ECO:0000313" key="2">
    <source>
        <dbReference type="EMBL" id="BCA85799.1"/>
    </source>
</evidence>
<dbReference type="InterPro" id="IPR011426">
    <property type="entry name" value="CamS"/>
</dbReference>
<organism evidence="2 3">
    <name type="scientific">Enterococcus saigonensis</name>
    <dbReference type="NCBI Taxonomy" id="1805431"/>
    <lineage>
        <taxon>Bacteria</taxon>
        <taxon>Bacillati</taxon>
        <taxon>Bacillota</taxon>
        <taxon>Bacilli</taxon>
        <taxon>Lactobacillales</taxon>
        <taxon>Enterococcaceae</taxon>
        <taxon>Enterococcus</taxon>
    </lineage>
</organism>
<dbReference type="PROSITE" id="PS51257">
    <property type="entry name" value="PROKAR_LIPOPROTEIN"/>
    <property type="match status" value="1"/>
</dbReference>
<accession>A0A679ICC8</accession>
<evidence type="ECO:0000313" key="3">
    <source>
        <dbReference type="Proteomes" id="UP000502998"/>
    </source>
</evidence>
<dbReference type="Pfam" id="PF07537">
    <property type="entry name" value="CamS"/>
    <property type="match status" value="1"/>
</dbReference>
<dbReference type="CDD" id="cd13441">
    <property type="entry name" value="CamS_repeat_1"/>
    <property type="match status" value="1"/>
</dbReference>
<dbReference type="Gene3D" id="3.10.570.10">
    <property type="entry name" value="sex pheromone staph- cam373 precursor domain"/>
    <property type="match status" value="1"/>
</dbReference>